<dbReference type="SUPFAM" id="SSF51658">
    <property type="entry name" value="Xylose isomerase-like"/>
    <property type="match status" value="1"/>
</dbReference>
<proteinExistence type="predicted"/>
<feature type="domain" description="Xylose isomerase-like TIM barrel" evidence="2">
    <location>
        <begin position="74"/>
        <end position="302"/>
    </location>
</feature>
<dbReference type="InterPro" id="IPR036237">
    <property type="entry name" value="Xyl_isomerase-like_sf"/>
</dbReference>
<dbReference type="InterPro" id="IPR050312">
    <property type="entry name" value="IolE/XylAMocC-like"/>
</dbReference>
<protein>
    <submittedName>
        <fullName evidence="3">Sugar phosphate isomerase/epimerase</fullName>
    </submittedName>
</protein>
<comment type="caution">
    <text evidence="3">The sequence shown here is derived from an EMBL/GenBank/DDBJ whole genome shotgun (WGS) entry which is preliminary data.</text>
</comment>
<evidence type="ECO:0000313" key="3">
    <source>
        <dbReference type="EMBL" id="NYH55278.1"/>
    </source>
</evidence>
<keyword evidence="3" id="KW-0413">Isomerase</keyword>
<dbReference type="InterPro" id="IPR013022">
    <property type="entry name" value="Xyl_isomerase-like_TIM-brl"/>
</dbReference>
<sequence>MSTLPDGAEAPVPQEGAPTTTVPAVVPTAVDVPSGLPAAVPTPEPGDPRLARLSLNQATVKYWSLTQAVDGCLRAGVPAIGVWREPVAEMGLAQAARLLRRSGLRVSSHCRAGFLTAPDRASALEDNRRAVDEAAELGAPCLVMVLGGMPEGERDLVGIRERAADALAELVPYAAERGVRLALEALHPMFCADRAVLSTLGQALDLAERFDAAAVGVVVDAYHVWWDPQVWEQIARAGAGGRIASFQACDWELPIPADALLGRGMVGDGHADVGALRRAVDAAGYDGDIEVEIFNKRVWEADGDDVIATVARRHVQHVL</sequence>
<dbReference type="PANTHER" id="PTHR12110:SF52">
    <property type="entry name" value="XYLOSE ISOMERASE"/>
    <property type="match status" value="1"/>
</dbReference>
<dbReference type="RefSeq" id="WP_179811395.1">
    <property type="nucleotide sequence ID" value="NZ_JACCHL010000001.1"/>
</dbReference>
<dbReference type="EMBL" id="JACCHL010000001">
    <property type="protein sequence ID" value="NYH55278.1"/>
    <property type="molecule type" value="Genomic_DNA"/>
</dbReference>
<dbReference type="PANTHER" id="PTHR12110">
    <property type="entry name" value="HYDROXYPYRUVATE ISOMERASE"/>
    <property type="match status" value="1"/>
</dbReference>
<dbReference type="GO" id="GO:0016853">
    <property type="term" value="F:isomerase activity"/>
    <property type="evidence" value="ECO:0007669"/>
    <property type="project" value="UniProtKB-KW"/>
</dbReference>
<dbReference type="Proteomes" id="UP000584931">
    <property type="component" value="Unassembled WGS sequence"/>
</dbReference>
<organism evidence="3 4">
    <name type="scientific">Nocardiopsis sinuspersici</name>
    <dbReference type="NCBI Taxonomy" id="501010"/>
    <lineage>
        <taxon>Bacteria</taxon>
        <taxon>Bacillati</taxon>
        <taxon>Actinomycetota</taxon>
        <taxon>Actinomycetes</taxon>
        <taxon>Streptosporangiales</taxon>
        <taxon>Nocardiopsidaceae</taxon>
        <taxon>Nocardiopsis</taxon>
    </lineage>
</organism>
<evidence type="ECO:0000256" key="1">
    <source>
        <dbReference type="SAM" id="MobiDB-lite"/>
    </source>
</evidence>
<dbReference type="Pfam" id="PF01261">
    <property type="entry name" value="AP_endonuc_2"/>
    <property type="match status" value="1"/>
</dbReference>
<dbReference type="Gene3D" id="3.20.20.150">
    <property type="entry name" value="Divalent-metal-dependent TIM barrel enzymes"/>
    <property type="match status" value="1"/>
</dbReference>
<feature type="region of interest" description="Disordered" evidence="1">
    <location>
        <begin position="1"/>
        <end position="22"/>
    </location>
</feature>
<dbReference type="AlphaFoldDB" id="A0A7Z0BKX3"/>
<name>A0A7Z0BKX3_9ACTN</name>
<evidence type="ECO:0000259" key="2">
    <source>
        <dbReference type="Pfam" id="PF01261"/>
    </source>
</evidence>
<reference evidence="3 4" key="1">
    <citation type="submission" date="2020-07" db="EMBL/GenBank/DDBJ databases">
        <title>Sequencing the genomes of 1000 actinobacteria strains.</title>
        <authorList>
            <person name="Klenk H.-P."/>
        </authorList>
    </citation>
    <scope>NUCLEOTIDE SEQUENCE [LARGE SCALE GENOMIC DNA]</scope>
    <source>
        <strain evidence="3 4">DSM 45278</strain>
    </source>
</reference>
<accession>A0A7Z0BKX3</accession>
<gene>
    <name evidence="3" type="ORF">HNR06_004867</name>
</gene>
<evidence type="ECO:0000313" key="4">
    <source>
        <dbReference type="Proteomes" id="UP000584931"/>
    </source>
</evidence>